<sequence length="396" mass="46532">MEPQINIEQNYPSNVLELTSEQCNGKFTLKENPVVSSMFSMIFAINQIERESLEYLFKLNNEGLSLKTYDTSLDLFLKGIYSIEQVSQSNYHCEHSVIFKQAYDAVVAPHIHPNDETLFWNALPNYRFVVLDEETGNPKSSHTTAQLKNELIREIFIRIDSPIFKAAQNARAEKAKHQYKRAVKLIQCLRKLFSKLLVIRIDLCWKHLIQDNLTFDEMRAYFAQLLKRFHYDKNLPNIAGYIWKLEFGQHKGYHYHCLFFMDGNKFQRDTHYAEVIGQYWSQLTGNKGYYFNCHRDKIKYRNLAIGMAHHDDQTFFDNLDQVLLYICKQDQFLIDQRLLTQKLRVFQTSKLPRKTGSVGRPRQFKYHELSPVQATPKELVTGIHTPAKFKVLKGNI</sequence>
<gene>
    <name evidence="1" type="ORF">FHY67_03280</name>
</gene>
<accession>A0A8H2K0L9</accession>
<name>A0A8H2K0L9_ACIRA</name>
<comment type="caution">
    <text evidence="1">The sequence shown here is derived from an EMBL/GenBank/DDBJ whole genome shotgun (WGS) entry which is preliminary data.</text>
</comment>
<dbReference type="AlphaFoldDB" id="A0A8H2K0L9"/>
<dbReference type="EMBL" id="VFBM01000002">
    <property type="protein sequence ID" value="TNX93484.1"/>
    <property type="molecule type" value="Genomic_DNA"/>
</dbReference>
<evidence type="ECO:0000313" key="2">
    <source>
        <dbReference type="Proteomes" id="UP000314285"/>
    </source>
</evidence>
<protein>
    <submittedName>
        <fullName evidence="1">Inovirus Gp2 family protein</fullName>
    </submittedName>
</protein>
<dbReference type="Proteomes" id="UP000314285">
    <property type="component" value="Unassembled WGS sequence"/>
</dbReference>
<reference evidence="1 2" key="1">
    <citation type="submission" date="2019-06" db="EMBL/GenBank/DDBJ databases">
        <title>Genome of Acinetobacter radioresistens APH1, a phenol degrading strain.</title>
        <authorList>
            <person name="Liu Y."/>
        </authorList>
    </citation>
    <scope>NUCLEOTIDE SEQUENCE [LARGE SCALE GENOMIC DNA]</scope>
    <source>
        <strain evidence="1 2">APH1</strain>
    </source>
</reference>
<evidence type="ECO:0000313" key="1">
    <source>
        <dbReference type="EMBL" id="TNX93484.1"/>
    </source>
</evidence>
<organism evidence="1 2">
    <name type="scientific">Acinetobacter radioresistens</name>
    <dbReference type="NCBI Taxonomy" id="40216"/>
    <lineage>
        <taxon>Bacteria</taxon>
        <taxon>Pseudomonadati</taxon>
        <taxon>Pseudomonadota</taxon>
        <taxon>Gammaproteobacteria</taxon>
        <taxon>Moraxellales</taxon>
        <taxon>Moraxellaceae</taxon>
        <taxon>Acinetobacter</taxon>
    </lineage>
</organism>
<dbReference type="RefSeq" id="WP_005015590.1">
    <property type="nucleotide sequence ID" value="NZ_BKHE01000107.1"/>
</dbReference>
<proteinExistence type="predicted"/>